<proteinExistence type="predicted"/>
<dbReference type="Gene3D" id="3.20.20.450">
    <property type="entry name" value="EAL domain"/>
    <property type="match status" value="1"/>
</dbReference>
<dbReference type="Proteomes" id="UP001057498">
    <property type="component" value="Chromosome"/>
</dbReference>
<accession>A0ABN6PP96</accession>
<organism evidence="2 3">
    <name type="scientific">Sphaerotilus microaerophilus</name>
    <dbReference type="NCBI Taxonomy" id="2914710"/>
    <lineage>
        <taxon>Bacteria</taxon>
        <taxon>Pseudomonadati</taxon>
        <taxon>Pseudomonadota</taxon>
        <taxon>Betaproteobacteria</taxon>
        <taxon>Burkholderiales</taxon>
        <taxon>Sphaerotilaceae</taxon>
        <taxon>Sphaerotilus</taxon>
    </lineage>
</organism>
<dbReference type="RefSeq" id="WP_251970268.1">
    <property type="nucleotide sequence ID" value="NZ_AP025730.1"/>
</dbReference>
<dbReference type="InterPro" id="IPR035919">
    <property type="entry name" value="EAL_sf"/>
</dbReference>
<dbReference type="InterPro" id="IPR050706">
    <property type="entry name" value="Cyclic-di-GMP_PDE-like"/>
</dbReference>
<evidence type="ECO:0000313" key="2">
    <source>
        <dbReference type="EMBL" id="BDI07041.1"/>
    </source>
</evidence>
<dbReference type="Pfam" id="PF00563">
    <property type="entry name" value="EAL"/>
    <property type="match status" value="1"/>
</dbReference>
<dbReference type="SUPFAM" id="SSF141868">
    <property type="entry name" value="EAL domain-like"/>
    <property type="match status" value="1"/>
</dbReference>
<dbReference type="SMART" id="SM00052">
    <property type="entry name" value="EAL"/>
    <property type="match status" value="1"/>
</dbReference>
<evidence type="ECO:0000313" key="3">
    <source>
        <dbReference type="Proteomes" id="UP001057498"/>
    </source>
</evidence>
<dbReference type="PANTHER" id="PTHR33121">
    <property type="entry name" value="CYCLIC DI-GMP PHOSPHODIESTERASE PDEF"/>
    <property type="match status" value="1"/>
</dbReference>
<dbReference type="EMBL" id="AP025730">
    <property type="protein sequence ID" value="BDI07041.1"/>
    <property type="molecule type" value="Genomic_DNA"/>
</dbReference>
<gene>
    <name evidence="2" type="ORF">CATMQ487_40110</name>
</gene>
<dbReference type="PANTHER" id="PTHR33121:SF70">
    <property type="entry name" value="SIGNALING PROTEIN YKOW"/>
    <property type="match status" value="1"/>
</dbReference>
<dbReference type="CDD" id="cd01948">
    <property type="entry name" value="EAL"/>
    <property type="match status" value="1"/>
</dbReference>
<reference evidence="2" key="1">
    <citation type="submission" date="2022-04" db="EMBL/GenBank/DDBJ databases">
        <title>Whole genome sequence of Sphaerotilus sp. FB-5.</title>
        <authorList>
            <person name="Takeda M."/>
            <person name="Narihara S."/>
            <person name="Akimoto M."/>
            <person name="Akimoto R."/>
            <person name="Nishiyashiki S."/>
            <person name="Murakami T."/>
        </authorList>
    </citation>
    <scope>NUCLEOTIDE SEQUENCE</scope>
    <source>
        <strain evidence="2">FB-5</strain>
    </source>
</reference>
<keyword evidence="3" id="KW-1185">Reference proteome</keyword>
<sequence length="368" mass="39304">MRRLLAWPAAAAAPDWNDLLGRFAAADRAALEQALFARPAADAAAWTLTLSPSGGTTGPLQLRGEPALDPDGQPQWHCLALASALTTPAPAEEPATVLAPAAAAPAVEADPQRLSVVTRLAGAAARQELELLYQPQLDVAGGSVRAVEALLRWHHPQLGQVAPRAFVPWAEECGLIIELGRWVLQQACRQARRWRDLGVLQVPIAVNVSAVQLQAPDFVAQVEQALTAAGVPAQALELELTETTLLQESEAVRQNLAACRRLGVHIALDDFGTGQTNLARLHRLPLDKLKLDPSFIRNLCIDRGAQAIVRSMVALGHQLGLAVVAEGVEQAQQLVLLDEARCDAYQGHHATPALSADALTRQVQQTHA</sequence>
<evidence type="ECO:0000259" key="1">
    <source>
        <dbReference type="PROSITE" id="PS50883"/>
    </source>
</evidence>
<name>A0ABN6PP96_9BURK</name>
<dbReference type="InterPro" id="IPR001633">
    <property type="entry name" value="EAL_dom"/>
</dbReference>
<dbReference type="PROSITE" id="PS50883">
    <property type="entry name" value="EAL"/>
    <property type="match status" value="1"/>
</dbReference>
<feature type="domain" description="EAL" evidence="1">
    <location>
        <begin position="113"/>
        <end position="367"/>
    </location>
</feature>
<protein>
    <recommendedName>
        <fullName evidence="1">EAL domain-containing protein</fullName>
    </recommendedName>
</protein>